<comment type="subcellular location">
    <subcellularLocation>
        <location evidence="2">Nucleus</location>
        <location evidence="2">Nucleolus</location>
    </subcellularLocation>
</comment>
<evidence type="ECO:0000313" key="10">
    <source>
        <dbReference type="EMBL" id="CAK7273030.1"/>
    </source>
</evidence>
<dbReference type="PROSITE" id="PS50102">
    <property type="entry name" value="RRM"/>
    <property type="match status" value="1"/>
</dbReference>
<evidence type="ECO:0000256" key="4">
    <source>
        <dbReference type="ARBA" id="ARBA00015520"/>
    </source>
</evidence>
<dbReference type="InterPro" id="IPR000504">
    <property type="entry name" value="RRM_dom"/>
</dbReference>
<feature type="region of interest" description="Disordered" evidence="8">
    <location>
        <begin position="566"/>
        <end position="614"/>
    </location>
</feature>
<protein>
    <recommendedName>
        <fullName evidence="4">Nucleolar protein 12</fullName>
    </recommendedName>
</protein>
<dbReference type="Gene3D" id="3.30.70.330">
    <property type="match status" value="2"/>
</dbReference>
<accession>A0ABP0DXM6</accession>
<feature type="compositionally biased region" description="Acidic residues" evidence="8">
    <location>
        <begin position="260"/>
        <end position="269"/>
    </location>
</feature>
<gene>
    <name evidence="10" type="primary">NOP12</name>
    <name evidence="10" type="ORF">SEPCBS57363_005447</name>
</gene>
<keyword evidence="6" id="KW-0539">Nucleus</keyword>
<keyword evidence="5 7" id="KW-0694">RNA-binding</keyword>
<evidence type="ECO:0000256" key="8">
    <source>
        <dbReference type="SAM" id="MobiDB-lite"/>
    </source>
</evidence>
<feature type="compositionally biased region" description="Acidic residues" evidence="8">
    <location>
        <begin position="166"/>
        <end position="176"/>
    </location>
</feature>
<proteinExistence type="inferred from homology"/>
<dbReference type="Pfam" id="PF00076">
    <property type="entry name" value="RRM_1"/>
    <property type="match status" value="1"/>
</dbReference>
<feature type="compositionally biased region" description="Basic and acidic residues" evidence="8">
    <location>
        <begin position="131"/>
        <end position="143"/>
    </location>
</feature>
<sequence>MAPRKSVFAAPKKAVDPLLDALFSSSVKPAETLTKPKYEPLVVSKPRAAPIATPVRPLTKEEENAVSNDNDNSDDDNGEEEDDDAGGSNESEKDEQGESSAANAKVPVAPVEIMKGASKRKRKSRDENEDLEGRYFDKLEKEVGGPAGKKAKRVANDSDAKMPEVTLEEEGSEADESIVHESLFKTLTGEDTAGDVAEGTLNEEDKAKADRTVFLSNVSISAITDKAAKKTLMAHLESIFDEEPAKSVAGKKKNKNADEEPREEDEVPQEDGKKKKTSVLESLRFRSTPFASAALPKRASFITKAVMGATAQSTNAYAIYTTPAAARAAVRKLNGTIVLDRYLRADSVTHPSPVDHRRCVFVGNLGFVDDETVLSANPEADGENGGGEMTRKKRNKTPMDVEEGLWRAFTKHAGKVESVRVIRDQVTRVGKGIAYVQFHDSTSVEAALLMADKKFPPLLPRALRVSRCKAPHKTARALERAQEKANGKGRNEGLRGKREGRDRRQSSASNSTTAYKPKLTAEQQTSAGRASKLLGKSAATTPLDAAGPDGKPMVFEGMRARVGGVNLFKKGKSGKKSDAGGRSGGPQGKATASRKQARQASRAAQWRAKKTGGA</sequence>
<name>A0ABP0DXM6_9PEZI</name>
<dbReference type="SMART" id="SM00360">
    <property type="entry name" value="RRM"/>
    <property type="match status" value="1"/>
</dbReference>
<reference evidence="10 11" key="1">
    <citation type="submission" date="2024-01" db="EMBL/GenBank/DDBJ databases">
        <authorList>
            <person name="Allen C."/>
            <person name="Tagirdzhanova G."/>
        </authorList>
    </citation>
    <scope>NUCLEOTIDE SEQUENCE [LARGE SCALE GENOMIC DNA]</scope>
    <source>
        <strain evidence="10 11">CBS 573.63</strain>
    </source>
</reference>
<feature type="region of interest" description="Disordered" evidence="8">
    <location>
        <begin position="470"/>
        <end position="554"/>
    </location>
</feature>
<dbReference type="PANTHER" id="PTHR23236:SF25">
    <property type="entry name" value="RNA-BINDING PROTEIN 34"/>
    <property type="match status" value="1"/>
</dbReference>
<evidence type="ECO:0000256" key="6">
    <source>
        <dbReference type="ARBA" id="ARBA00023242"/>
    </source>
</evidence>
<evidence type="ECO:0000256" key="7">
    <source>
        <dbReference type="PROSITE-ProRule" id="PRU00176"/>
    </source>
</evidence>
<feature type="region of interest" description="Disordered" evidence="8">
    <location>
        <begin position="376"/>
        <end position="398"/>
    </location>
</feature>
<evidence type="ECO:0000256" key="5">
    <source>
        <dbReference type="ARBA" id="ARBA00022884"/>
    </source>
</evidence>
<feature type="compositionally biased region" description="Low complexity" evidence="8">
    <location>
        <begin position="589"/>
        <end position="606"/>
    </location>
</feature>
<dbReference type="InterPro" id="IPR035979">
    <property type="entry name" value="RBD_domain_sf"/>
</dbReference>
<dbReference type="SUPFAM" id="SSF54928">
    <property type="entry name" value="RNA-binding domain, RBD"/>
    <property type="match status" value="2"/>
</dbReference>
<evidence type="ECO:0000259" key="9">
    <source>
        <dbReference type="PROSITE" id="PS50102"/>
    </source>
</evidence>
<dbReference type="InterPro" id="IPR012677">
    <property type="entry name" value="Nucleotide-bd_a/b_plait_sf"/>
</dbReference>
<evidence type="ECO:0000313" key="11">
    <source>
        <dbReference type="Proteomes" id="UP001642501"/>
    </source>
</evidence>
<feature type="region of interest" description="Disordered" evidence="8">
    <location>
        <begin position="185"/>
        <end position="204"/>
    </location>
</feature>
<dbReference type="Proteomes" id="UP001642501">
    <property type="component" value="Unassembled WGS sequence"/>
</dbReference>
<organism evidence="10 11">
    <name type="scientific">Sporothrix epigloea</name>
    <dbReference type="NCBI Taxonomy" id="1892477"/>
    <lineage>
        <taxon>Eukaryota</taxon>
        <taxon>Fungi</taxon>
        <taxon>Dikarya</taxon>
        <taxon>Ascomycota</taxon>
        <taxon>Pezizomycotina</taxon>
        <taxon>Sordariomycetes</taxon>
        <taxon>Sordariomycetidae</taxon>
        <taxon>Ophiostomatales</taxon>
        <taxon>Ophiostomataceae</taxon>
        <taxon>Sporothrix</taxon>
    </lineage>
</organism>
<evidence type="ECO:0000256" key="3">
    <source>
        <dbReference type="ARBA" id="ARBA00007077"/>
    </source>
</evidence>
<dbReference type="EMBL" id="CAWUOM010000122">
    <property type="protein sequence ID" value="CAK7273030.1"/>
    <property type="molecule type" value="Genomic_DNA"/>
</dbReference>
<feature type="compositionally biased region" description="Acidic residues" evidence="8">
    <location>
        <begin position="71"/>
        <end position="85"/>
    </location>
</feature>
<evidence type="ECO:0000256" key="1">
    <source>
        <dbReference type="ARBA" id="ARBA00002475"/>
    </source>
</evidence>
<feature type="region of interest" description="Disordered" evidence="8">
    <location>
        <begin position="245"/>
        <end position="278"/>
    </location>
</feature>
<keyword evidence="11" id="KW-1185">Reference proteome</keyword>
<comment type="similarity">
    <text evidence="3">Belongs to the RRM RBM34 family.</text>
</comment>
<feature type="region of interest" description="Disordered" evidence="8">
    <location>
        <begin position="26"/>
        <end position="178"/>
    </location>
</feature>
<feature type="domain" description="RRM" evidence="9">
    <location>
        <begin position="358"/>
        <end position="470"/>
    </location>
</feature>
<feature type="compositionally biased region" description="Basic and acidic residues" evidence="8">
    <location>
        <begin position="476"/>
        <end position="505"/>
    </location>
</feature>
<dbReference type="PANTHER" id="PTHR23236">
    <property type="entry name" value="EUKARYOTIC TRANSLATION INITIATION FACTOR 4B/4H"/>
    <property type="match status" value="1"/>
</dbReference>
<comment type="caution">
    <text evidence="10">The sequence shown here is derived from an EMBL/GenBank/DDBJ whole genome shotgun (WGS) entry which is preliminary data.</text>
</comment>
<comment type="function">
    <text evidence="1">Involved in pre-25S rRNA processing.</text>
</comment>
<evidence type="ECO:0000256" key="2">
    <source>
        <dbReference type="ARBA" id="ARBA00004604"/>
    </source>
</evidence>